<dbReference type="AlphaFoldDB" id="A0A1Y0B0M4"/>
<evidence type="ECO:0000313" key="1">
    <source>
        <dbReference type="EMBL" id="ART31006.1"/>
    </source>
</evidence>
<proteinExistence type="predicted"/>
<gene>
    <name evidence="1" type="ORF">AEK19_MT0763</name>
</gene>
<name>A0A1Y0B0M4_9LAMI</name>
<protein>
    <submittedName>
        <fullName evidence="1">Uncharacterized protein</fullName>
    </submittedName>
</protein>
<geneLocation type="mitochondrion" evidence="1"/>
<keyword evidence="1" id="KW-0496">Mitochondrion</keyword>
<organism evidence="1">
    <name type="scientific">Utricularia reniformis</name>
    <dbReference type="NCBI Taxonomy" id="192314"/>
    <lineage>
        <taxon>Eukaryota</taxon>
        <taxon>Viridiplantae</taxon>
        <taxon>Streptophyta</taxon>
        <taxon>Embryophyta</taxon>
        <taxon>Tracheophyta</taxon>
        <taxon>Spermatophyta</taxon>
        <taxon>Magnoliopsida</taxon>
        <taxon>eudicotyledons</taxon>
        <taxon>Gunneridae</taxon>
        <taxon>Pentapetalae</taxon>
        <taxon>asterids</taxon>
        <taxon>lamiids</taxon>
        <taxon>Lamiales</taxon>
        <taxon>Lentibulariaceae</taxon>
        <taxon>Utricularia</taxon>
    </lineage>
</organism>
<reference evidence="1" key="1">
    <citation type="submission" date="2017-03" db="EMBL/GenBank/DDBJ databases">
        <title>The mitochondrial genome of the carnivorous plant Utricularia reniformis (Lentibulariaceae): structure, comparative analysis and evolutionary landmarks.</title>
        <authorList>
            <person name="Silva S.R."/>
            <person name="Alvarenga D.O."/>
            <person name="Michael T.P."/>
            <person name="Miranda V.F.O."/>
            <person name="Varani A.M."/>
        </authorList>
    </citation>
    <scope>NUCLEOTIDE SEQUENCE</scope>
</reference>
<sequence>MLFSFNPLGIPCHLELKCLLLPLQVEALPVRGLTRVCIYQTSDPSNLFSFICMGYT</sequence>
<dbReference type="EMBL" id="KY774314">
    <property type="protein sequence ID" value="ART31006.1"/>
    <property type="molecule type" value="Genomic_DNA"/>
</dbReference>
<accession>A0A1Y0B0M4</accession>